<organism evidence="4 5">
    <name type="scientific">Carnobacterium inhibens</name>
    <dbReference type="NCBI Taxonomy" id="147709"/>
    <lineage>
        <taxon>Bacteria</taxon>
        <taxon>Bacillati</taxon>
        <taxon>Bacillota</taxon>
        <taxon>Bacilli</taxon>
        <taxon>Lactobacillales</taxon>
        <taxon>Carnobacteriaceae</taxon>
        <taxon>Carnobacterium</taxon>
    </lineage>
</organism>
<name>A0ABR7T9V9_9LACT</name>
<comment type="caution">
    <text evidence="4">The sequence shown here is derived from an EMBL/GenBank/DDBJ whole genome shotgun (WGS) entry which is preliminary data.</text>
</comment>
<evidence type="ECO:0000256" key="2">
    <source>
        <dbReference type="SAM" id="SignalP"/>
    </source>
</evidence>
<dbReference type="PROSITE" id="PS51257">
    <property type="entry name" value="PROKAR_LIPOPROTEIN"/>
    <property type="match status" value="1"/>
</dbReference>
<evidence type="ECO:0000256" key="1">
    <source>
        <dbReference type="SAM" id="MobiDB-lite"/>
    </source>
</evidence>
<evidence type="ECO:0000259" key="3">
    <source>
        <dbReference type="Pfam" id="PF03413"/>
    </source>
</evidence>
<feature type="chain" id="PRO_5045874534" description="PepSY domain-containing protein" evidence="2">
    <location>
        <begin position="20"/>
        <end position="209"/>
    </location>
</feature>
<evidence type="ECO:0000313" key="4">
    <source>
        <dbReference type="EMBL" id="MBC9824550.1"/>
    </source>
</evidence>
<sequence length="209" mass="22865">MLTKLKLGLVSGSALILLAACSTETPNEEAPASTSESEATSSMESSSMMESESSSSVASSENFEGKSFSVTYEQAVADFQKAYPDAAISSVDFDKDFGEYTFEINGFDDTQEIEWEVNAETGEETKNNTEKKDSDFDDQELMTDDVMAIDELIAKAEEEAPNATMVSWNIEADDDTKIPLFIGEFEEGNDEIDVHLNAETGEFLSVEND</sequence>
<gene>
    <name evidence="4" type="ORF">GLO26_01735</name>
</gene>
<accession>A0ABR7T9V9</accession>
<evidence type="ECO:0000313" key="5">
    <source>
        <dbReference type="Proteomes" id="UP000638836"/>
    </source>
</evidence>
<dbReference type="InterPro" id="IPR025711">
    <property type="entry name" value="PepSY"/>
</dbReference>
<dbReference type="RefSeq" id="WP_187948503.1">
    <property type="nucleotide sequence ID" value="NZ_WNJQ01000001.1"/>
</dbReference>
<feature type="domain" description="PepSY" evidence="3">
    <location>
        <begin position="70"/>
        <end position="126"/>
    </location>
</feature>
<dbReference type="Proteomes" id="UP000638836">
    <property type="component" value="Unassembled WGS sequence"/>
</dbReference>
<keyword evidence="2" id="KW-0732">Signal</keyword>
<feature type="compositionally biased region" description="Basic and acidic residues" evidence="1">
    <location>
        <begin position="123"/>
        <end position="134"/>
    </location>
</feature>
<feature type="signal peptide" evidence="2">
    <location>
        <begin position="1"/>
        <end position="19"/>
    </location>
</feature>
<reference evidence="4 5" key="1">
    <citation type="journal article" date="2020" name="Microorganisms">
        <title>New Insight into Antimicrobial Compounds from Food and Marine-Sourced Carnobacterium Species through Phenotype and Genome Analyses.</title>
        <authorList>
            <person name="Begrem S."/>
            <person name="Ivaniuk F."/>
            <person name="Gigout-Chevalier F."/>
            <person name="Kolypczuk L."/>
            <person name="Bonnetot S."/>
            <person name="Leroi F."/>
            <person name="Grovel O."/>
            <person name="Delbarre-Ladrat C."/>
            <person name="Passerini D."/>
        </authorList>
    </citation>
    <scope>NUCLEOTIDE SEQUENCE [LARGE SCALE GENOMIC DNA]</scope>
    <source>
        <strain evidence="4 5">MIP2551</strain>
    </source>
</reference>
<feature type="region of interest" description="Disordered" evidence="1">
    <location>
        <begin position="120"/>
        <end position="140"/>
    </location>
</feature>
<feature type="region of interest" description="Disordered" evidence="1">
    <location>
        <begin position="24"/>
        <end position="60"/>
    </location>
</feature>
<dbReference type="EMBL" id="WNJQ01000001">
    <property type="protein sequence ID" value="MBC9824550.1"/>
    <property type="molecule type" value="Genomic_DNA"/>
</dbReference>
<proteinExistence type="predicted"/>
<protein>
    <recommendedName>
        <fullName evidence="3">PepSY domain-containing protein</fullName>
    </recommendedName>
</protein>
<dbReference type="Gene3D" id="3.10.450.40">
    <property type="match status" value="2"/>
</dbReference>
<keyword evidence="5" id="KW-1185">Reference proteome</keyword>
<dbReference type="Pfam" id="PF03413">
    <property type="entry name" value="PepSY"/>
    <property type="match status" value="1"/>
</dbReference>
<feature type="compositionally biased region" description="Low complexity" evidence="1">
    <location>
        <begin position="28"/>
        <end position="60"/>
    </location>
</feature>